<proteinExistence type="predicted"/>
<feature type="transmembrane region" description="Helical" evidence="6">
    <location>
        <begin position="232"/>
        <end position="251"/>
    </location>
</feature>
<dbReference type="Proteomes" id="UP001461498">
    <property type="component" value="Unassembled WGS sequence"/>
</dbReference>
<evidence type="ECO:0000256" key="1">
    <source>
        <dbReference type="ARBA" id="ARBA00004141"/>
    </source>
</evidence>
<feature type="transmembrane region" description="Helical" evidence="6">
    <location>
        <begin position="395"/>
        <end position="416"/>
    </location>
</feature>
<evidence type="ECO:0000313" key="9">
    <source>
        <dbReference type="Proteomes" id="UP001461498"/>
    </source>
</evidence>
<feature type="transmembrane region" description="Helical" evidence="6">
    <location>
        <begin position="533"/>
        <end position="554"/>
    </location>
</feature>
<dbReference type="Pfam" id="PF13520">
    <property type="entry name" value="AA_permease_2"/>
    <property type="match status" value="1"/>
</dbReference>
<feature type="transmembrane region" description="Helical" evidence="6">
    <location>
        <begin position="560"/>
        <end position="578"/>
    </location>
</feature>
<dbReference type="PANTHER" id="PTHR43243:SF4">
    <property type="entry name" value="CATIONIC AMINO ACID TRANSPORTER 4"/>
    <property type="match status" value="1"/>
</dbReference>
<keyword evidence="2" id="KW-0813">Transport</keyword>
<sequence>MPASRHKILGHVFSGFCTKMNRTKQMNSGDEALATPLKRCLNTFDITLLGVGHMIGAGVYVLTGTVARDLAGPGIVLSFLLAGLVSTLAALCYAEFGTRVPKAGSAYVYTYVSIGEFWAFVIGWNIILEHMIGAASVARAWSGYVDSLLGGVISNTTISVVGEMHEQLLGRYPDFLAFTVCLTYACVLGTGVKGSAVVNSILTVVNLAVMTLVIVIGFYYADLQNWTSQGFLPFGGAGVIAGAATCFYAFVGFDSIATSGEEAKDPTSSIPIATLLSMGVVCIGYMLVSAALTLMVPYWEINPTAALPEALATAGLPWAKYVVSIGALCGMTTTLLGSLFSLPRCMYSMAADGLLFSFLGSVNKTTQVPLINLAVSGLSSAIIALLFDLEKLVEFMSIGTLLAYTIVSASVIILRYRPDITPLLREDSSLSEPTTPMSACAMTEWKLGPGGRLKPGWSWLEPVVGKCLPGSAVTVSVFIFTCFSIALCFHEHYFHRGQETWWSTVVDFFLLAVMIGCLLIIEAHEQNTNNLRFRVPWVPYVPALSILFNVLLMVNLNTLTWLRFMIWMAVGLLVYFLYGIHHSKENDTSNSYSVLLTSAEAGKIHWGTIQSAAKRKQSSDTLPIVEQEEIPE</sequence>
<feature type="transmembrane region" description="Helical" evidence="6">
    <location>
        <begin position="318"/>
        <end position="340"/>
    </location>
</feature>
<keyword evidence="9" id="KW-1185">Reference proteome</keyword>
<evidence type="ECO:0000256" key="4">
    <source>
        <dbReference type="ARBA" id="ARBA00022989"/>
    </source>
</evidence>
<dbReference type="GO" id="GO:0015171">
    <property type="term" value="F:amino acid transmembrane transporter activity"/>
    <property type="evidence" value="ECO:0007669"/>
    <property type="project" value="TreeGrafter"/>
</dbReference>
<dbReference type="InterPro" id="IPR002293">
    <property type="entry name" value="AA/rel_permease1"/>
</dbReference>
<evidence type="ECO:0000259" key="7">
    <source>
        <dbReference type="Pfam" id="PF13906"/>
    </source>
</evidence>
<evidence type="ECO:0000256" key="2">
    <source>
        <dbReference type="ARBA" id="ARBA00022448"/>
    </source>
</evidence>
<feature type="transmembrane region" description="Helical" evidence="6">
    <location>
        <begin position="175"/>
        <end position="192"/>
    </location>
</feature>
<protein>
    <recommendedName>
        <fullName evidence="7">Cationic amino acid transporter C-terminal domain-containing protein</fullName>
    </recommendedName>
</protein>
<feature type="transmembrane region" description="Helical" evidence="6">
    <location>
        <begin position="272"/>
        <end position="298"/>
    </location>
</feature>
<feature type="transmembrane region" description="Helical" evidence="6">
    <location>
        <begin position="75"/>
        <end position="94"/>
    </location>
</feature>
<keyword evidence="4 6" id="KW-1133">Transmembrane helix</keyword>
<feature type="transmembrane region" description="Helical" evidence="6">
    <location>
        <begin position="501"/>
        <end position="521"/>
    </location>
</feature>
<feature type="transmembrane region" description="Helical" evidence="6">
    <location>
        <begin position="106"/>
        <end position="127"/>
    </location>
</feature>
<feature type="transmembrane region" description="Helical" evidence="6">
    <location>
        <begin position="46"/>
        <end position="63"/>
    </location>
</feature>
<dbReference type="EMBL" id="JAPXFL010000009">
    <property type="protein sequence ID" value="KAK9501897.1"/>
    <property type="molecule type" value="Genomic_DNA"/>
</dbReference>
<dbReference type="Pfam" id="PF13906">
    <property type="entry name" value="AA_permease_C"/>
    <property type="match status" value="1"/>
</dbReference>
<gene>
    <name evidence="8" type="ORF">O3M35_012535</name>
</gene>
<comment type="caution">
    <text evidence="8">The sequence shown here is derived from an EMBL/GenBank/DDBJ whole genome shotgun (WGS) entry which is preliminary data.</text>
</comment>
<dbReference type="InterPro" id="IPR029485">
    <property type="entry name" value="CAT_C"/>
</dbReference>
<feature type="transmembrane region" description="Helical" evidence="6">
    <location>
        <begin position="199"/>
        <end position="220"/>
    </location>
</feature>
<keyword evidence="5 6" id="KW-0472">Membrane</keyword>
<dbReference type="PIRSF" id="PIRSF006060">
    <property type="entry name" value="AA_transporter"/>
    <property type="match status" value="1"/>
</dbReference>
<dbReference type="AlphaFoldDB" id="A0AAW1CZ60"/>
<evidence type="ECO:0000256" key="5">
    <source>
        <dbReference type="ARBA" id="ARBA00023136"/>
    </source>
</evidence>
<dbReference type="PANTHER" id="PTHR43243">
    <property type="entry name" value="INNER MEMBRANE TRANSPORTER YGJI-RELATED"/>
    <property type="match status" value="1"/>
</dbReference>
<reference evidence="8 9" key="1">
    <citation type="submission" date="2022-12" db="EMBL/GenBank/DDBJ databases">
        <title>Chromosome-level genome assembly of true bugs.</title>
        <authorList>
            <person name="Ma L."/>
            <person name="Li H."/>
        </authorList>
    </citation>
    <scope>NUCLEOTIDE SEQUENCE [LARGE SCALE GENOMIC DNA]</scope>
    <source>
        <strain evidence="8">Lab_2022b</strain>
    </source>
</reference>
<feature type="transmembrane region" description="Helical" evidence="6">
    <location>
        <begin position="467"/>
        <end position="489"/>
    </location>
</feature>
<organism evidence="8 9">
    <name type="scientific">Rhynocoris fuscipes</name>
    <dbReference type="NCBI Taxonomy" id="488301"/>
    <lineage>
        <taxon>Eukaryota</taxon>
        <taxon>Metazoa</taxon>
        <taxon>Ecdysozoa</taxon>
        <taxon>Arthropoda</taxon>
        <taxon>Hexapoda</taxon>
        <taxon>Insecta</taxon>
        <taxon>Pterygota</taxon>
        <taxon>Neoptera</taxon>
        <taxon>Paraneoptera</taxon>
        <taxon>Hemiptera</taxon>
        <taxon>Heteroptera</taxon>
        <taxon>Panheteroptera</taxon>
        <taxon>Cimicomorpha</taxon>
        <taxon>Reduviidae</taxon>
        <taxon>Harpactorinae</taxon>
        <taxon>Harpactorini</taxon>
        <taxon>Rhynocoris</taxon>
    </lineage>
</organism>
<dbReference type="FunFam" id="1.20.1740.10:FF:000010">
    <property type="entry name" value="probable cationic amino acid transporter"/>
    <property type="match status" value="1"/>
</dbReference>
<dbReference type="Gene3D" id="1.20.1740.10">
    <property type="entry name" value="Amino acid/polyamine transporter I"/>
    <property type="match status" value="2"/>
</dbReference>
<feature type="domain" description="Cationic amino acid transporter C-terminal" evidence="7">
    <location>
        <begin position="533"/>
        <end position="583"/>
    </location>
</feature>
<comment type="subcellular location">
    <subcellularLocation>
        <location evidence="1">Membrane</location>
        <topology evidence="1">Multi-pass membrane protein</topology>
    </subcellularLocation>
</comment>
<evidence type="ECO:0000256" key="6">
    <source>
        <dbReference type="SAM" id="Phobius"/>
    </source>
</evidence>
<accession>A0AAW1CZ60</accession>
<keyword evidence="3 6" id="KW-0812">Transmembrane</keyword>
<name>A0AAW1CZ60_9HEMI</name>
<evidence type="ECO:0000313" key="8">
    <source>
        <dbReference type="EMBL" id="KAK9501897.1"/>
    </source>
</evidence>
<evidence type="ECO:0000256" key="3">
    <source>
        <dbReference type="ARBA" id="ARBA00022692"/>
    </source>
</evidence>
<feature type="transmembrane region" description="Helical" evidence="6">
    <location>
        <begin position="370"/>
        <end position="389"/>
    </location>
</feature>
<dbReference type="GO" id="GO:0005886">
    <property type="term" value="C:plasma membrane"/>
    <property type="evidence" value="ECO:0007669"/>
    <property type="project" value="TreeGrafter"/>
</dbReference>